<protein>
    <recommendedName>
        <fullName evidence="2">Fibroblast growth factor</fullName>
        <shortName evidence="2">FGF</shortName>
    </recommendedName>
</protein>
<sequence length="432" mass="47985">MIIVTGTNSSCDALCPSPPAQISGYGALICLDPKTSLRHHHHHHHHAKGQKIRRVAFSGQGIKRVRRLYCNVGIGFHLQVLPDGRINGAHNENPYSLIEVSTVDRGVISLFGLRGERFVAMNSRGRLYGTVDIRVFLLPNTSCFQSKQTPELVDYLERVEGGSVKNVMNVNSRLGVRDTVLALLLAIFQGFPLGEAAPNPSPLVGSNWGNPRRYIHLQTSTDLNNFYLEIRLDGTVRKTAVRNSYSVILQKAETRERIAILGVKSSRYLCMDLEGNPFSSPICLKDECLFNHKLLENNRDVYYSCRTGILFNLEGSRQVYSAGQNLPQTSLFLPKKNTVPLERLLLHREKRNQVVDPSDPHSVYLSRTGVGSDSRAMPEDDADLELELEVEVEAGDDGRNVSRETPLAPSTHDPWNVHSSNPASPRSSGTMG</sequence>
<dbReference type="PRINTS" id="PR00263">
    <property type="entry name" value="HBGFFGF"/>
</dbReference>
<evidence type="ECO:0000256" key="2">
    <source>
        <dbReference type="RuleBase" id="RU049442"/>
    </source>
</evidence>
<dbReference type="Pfam" id="PF00167">
    <property type="entry name" value="FGF"/>
    <property type="match status" value="2"/>
</dbReference>
<dbReference type="SUPFAM" id="SSF50353">
    <property type="entry name" value="Cytokine"/>
    <property type="match status" value="2"/>
</dbReference>
<evidence type="ECO:0000313" key="4">
    <source>
        <dbReference type="EMBL" id="AWO98161.1"/>
    </source>
</evidence>
<dbReference type="SMART" id="SM00442">
    <property type="entry name" value="FGF"/>
    <property type="match status" value="2"/>
</dbReference>
<feature type="region of interest" description="Disordered" evidence="3">
    <location>
        <begin position="352"/>
        <end position="432"/>
    </location>
</feature>
<dbReference type="InterPro" id="IPR008996">
    <property type="entry name" value="IL1/FGF"/>
</dbReference>
<dbReference type="Proteomes" id="UP000246464">
    <property type="component" value="Chromosome 2"/>
</dbReference>
<feature type="compositionally biased region" description="Acidic residues" evidence="3">
    <location>
        <begin position="379"/>
        <end position="395"/>
    </location>
</feature>
<organism evidence="4 5">
    <name type="scientific">Scophthalmus maximus</name>
    <name type="common">Turbot</name>
    <name type="synonym">Psetta maxima</name>
    <dbReference type="NCBI Taxonomy" id="52904"/>
    <lineage>
        <taxon>Eukaryota</taxon>
        <taxon>Metazoa</taxon>
        <taxon>Chordata</taxon>
        <taxon>Craniata</taxon>
        <taxon>Vertebrata</taxon>
        <taxon>Euteleostomi</taxon>
        <taxon>Actinopterygii</taxon>
        <taxon>Neopterygii</taxon>
        <taxon>Teleostei</taxon>
        <taxon>Neoteleostei</taxon>
        <taxon>Acanthomorphata</taxon>
        <taxon>Carangaria</taxon>
        <taxon>Pleuronectiformes</taxon>
        <taxon>Pleuronectoidei</taxon>
        <taxon>Scophthalmidae</taxon>
        <taxon>Scophthalmus</taxon>
    </lineage>
</organism>
<dbReference type="InterPro" id="IPR002209">
    <property type="entry name" value="Fibroblast_GF_fam"/>
</dbReference>
<evidence type="ECO:0000313" key="5">
    <source>
        <dbReference type="Proteomes" id="UP000246464"/>
    </source>
</evidence>
<dbReference type="EMBL" id="CP026244">
    <property type="protein sequence ID" value="AWO98161.1"/>
    <property type="molecule type" value="Genomic_DNA"/>
</dbReference>
<dbReference type="Gene3D" id="2.80.10.50">
    <property type="match status" value="2"/>
</dbReference>
<feature type="compositionally biased region" description="Polar residues" evidence="3">
    <location>
        <begin position="417"/>
        <end position="432"/>
    </location>
</feature>
<evidence type="ECO:0000256" key="3">
    <source>
        <dbReference type="SAM" id="MobiDB-lite"/>
    </source>
</evidence>
<dbReference type="STRING" id="52904.ENSSMAP00000006015"/>
<evidence type="ECO:0000256" key="1">
    <source>
        <dbReference type="ARBA" id="ARBA00007936"/>
    </source>
</evidence>
<dbReference type="GO" id="GO:0008083">
    <property type="term" value="F:growth factor activity"/>
    <property type="evidence" value="ECO:0007669"/>
    <property type="project" value="InterPro"/>
</dbReference>
<gene>
    <name evidence="4" type="ORF">SMAX5B_010598</name>
</gene>
<keyword evidence="5" id="KW-1185">Reference proteome</keyword>
<comment type="similarity">
    <text evidence="1 2">Belongs to the heparin-binding growth factors family.</text>
</comment>
<accession>A0A2U9B315</accession>
<dbReference type="AlphaFoldDB" id="A0A2U9B315"/>
<proteinExistence type="inferred from homology"/>
<name>A0A2U9B315_SCOMX</name>
<reference evidence="4 5" key="1">
    <citation type="submission" date="2017-12" db="EMBL/GenBank/DDBJ databases">
        <title>Integrating genomic resources of turbot (Scophthalmus maximus) in depth evaluation of genetic and physical mapping variation across individuals.</title>
        <authorList>
            <person name="Martinez P."/>
        </authorList>
    </citation>
    <scope>NUCLEOTIDE SEQUENCE [LARGE SCALE GENOMIC DNA]</scope>
</reference>
<dbReference type="PANTHER" id="PTHR11486">
    <property type="entry name" value="FIBROBLAST GROWTH FACTOR"/>
    <property type="match status" value="1"/>
</dbReference>